<keyword evidence="2 5" id="KW-0489">Methyltransferase</keyword>
<keyword evidence="3 5" id="KW-0808">Transferase</keyword>
<dbReference type="FunFam" id="3.40.1280.10:FF:000008">
    <property type="entry name" value="Group 3 RNA methyltransferase TrmH"/>
    <property type="match status" value="1"/>
</dbReference>
<dbReference type="PANTHER" id="PTHR46429:SF1">
    <property type="entry name" value="23S RRNA (GUANOSINE-2'-O-)-METHYLTRANSFERASE RLMB"/>
    <property type="match status" value="1"/>
</dbReference>
<proteinExistence type="inferred from homology"/>
<dbReference type="SMART" id="SM00967">
    <property type="entry name" value="SpoU_sub_bind"/>
    <property type="match status" value="1"/>
</dbReference>
<dbReference type="Proteomes" id="UP000199387">
    <property type="component" value="Unassembled WGS sequence"/>
</dbReference>
<dbReference type="AlphaFoldDB" id="A0A1G6PBS5"/>
<dbReference type="Gene3D" id="3.30.1330.30">
    <property type="match status" value="1"/>
</dbReference>
<reference evidence="5 6" key="1">
    <citation type="submission" date="2016-10" db="EMBL/GenBank/DDBJ databases">
        <authorList>
            <person name="de Groot N.N."/>
        </authorList>
    </citation>
    <scope>NUCLEOTIDE SEQUENCE [LARGE SCALE GENOMIC DNA]</scope>
    <source>
        <strain evidence="5 6">DSM 45514</strain>
    </source>
</reference>
<dbReference type="SUPFAM" id="SSF75217">
    <property type="entry name" value="alpha/beta knot"/>
    <property type="match status" value="1"/>
</dbReference>
<dbReference type="GO" id="GO:0006396">
    <property type="term" value="P:RNA processing"/>
    <property type="evidence" value="ECO:0007669"/>
    <property type="project" value="InterPro"/>
</dbReference>
<accession>A0A1G6PBS5</accession>
<dbReference type="InterPro" id="IPR013123">
    <property type="entry name" value="SpoU_subst-bd"/>
</dbReference>
<evidence type="ECO:0000256" key="3">
    <source>
        <dbReference type="ARBA" id="ARBA00022679"/>
    </source>
</evidence>
<dbReference type="PANTHER" id="PTHR46429">
    <property type="entry name" value="23S RRNA (GUANOSINE-2'-O-)-METHYLTRANSFERASE RLMB"/>
    <property type="match status" value="1"/>
</dbReference>
<dbReference type="InterPro" id="IPR029064">
    <property type="entry name" value="Ribosomal_eL30-like_sf"/>
</dbReference>
<organism evidence="5 6">
    <name type="scientific">Melghirimyces thermohalophilus</name>
    <dbReference type="NCBI Taxonomy" id="1236220"/>
    <lineage>
        <taxon>Bacteria</taxon>
        <taxon>Bacillati</taxon>
        <taxon>Bacillota</taxon>
        <taxon>Bacilli</taxon>
        <taxon>Bacillales</taxon>
        <taxon>Thermoactinomycetaceae</taxon>
        <taxon>Melghirimyces</taxon>
    </lineage>
</organism>
<dbReference type="RefSeq" id="WP_425412219.1">
    <property type="nucleotide sequence ID" value="NZ_FMZA01000016.1"/>
</dbReference>
<dbReference type="GO" id="GO:0005829">
    <property type="term" value="C:cytosol"/>
    <property type="evidence" value="ECO:0007669"/>
    <property type="project" value="TreeGrafter"/>
</dbReference>
<dbReference type="Pfam" id="PF08032">
    <property type="entry name" value="SpoU_sub_bind"/>
    <property type="match status" value="1"/>
</dbReference>
<dbReference type="Pfam" id="PF00588">
    <property type="entry name" value="SpoU_methylase"/>
    <property type="match status" value="1"/>
</dbReference>
<feature type="domain" description="RNA 2-O ribose methyltransferase substrate binding" evidence="4">
    <location>
        <begin position="5"/>
        <end position="82"/>
    </location>
</feature>
<dbReference type="InterPro" id="IPR004441">
    <property type="entry name" value="rRNA_MeTrfase_TrmH"/>
</dbReference>
<dbReference type="Gene3D" id="3.40.1280.10">
    <property type="match status" value="1"/>
</dbReference>
<gene>
    <name evidence="5" type="ORF">SAMN04488112_11638</name>
</gene>
<keyword evidence="6" id="KW-1185">Reference proteome</keyword>
<protein>
    <submittedName>
        <fullName evidence="5">23S rRNA (Guanosine2251-2'-O)-methyltransferase</fullName>
    </submittedName>
</protein>
<evidence type="ECO:0000313" key="5">
    <source>
        <dbReference type="EMBL" id="SDC77692.1"/>
    </source>
</evidence>
<sequence length="247" mass="26494">MENEWVIGRQGVREALGAGRQVAKLLVADGAGKGKGGLGPLLEEARQKGITVQFVPRKKLDDIARGGNHQGVAAQVEAYRYAGVDELFRRAEERGESPFFLLLDGVEDPHNLGSMLRTADAAGAHGVIIPKRRAAGLTQTVAKTSAGAIEHIPVARVTNLNRTAEELKERGVWLFGSDADAPEPYDRVDYSGAVGLVIGSEGKGISRLLKEKCDFLVRLPMKGRVSSLNASVAGALLMYEVVRSRGR</sequence>
<dbReference type="InterPro" id="IPR001537">
    <property type="entry name" value="SpoU_MeTrfase"/>
</dbReference>
<dbReference type="GO" id="GO:0032259">
    <property type="term" value="P:methylation"/>
    <property type="evidence" value="ECO:0007669"/>
    <property type="project" value="UniProtKB-KW"/>
</dbReference>
<evidence type="ECO:0000256" key="2">
    <source>
        <dbReference type="ARBA" id="ARBA00022603"/>
    </source>
</evidence>
<dbReference type="GO" id="GO:0003723">
    <property type="term" value="F:RNA binding"/>
    <property type="evidence" value="ECO:0007669"/>
    <property type="project" value="InterPro"/>
</dbReference>
<dbReference type="InterPro" id="IPR029026">
    <property type="entry name" value="tRNA_m1G_MTases_N"/>
</dbReference>
<dbReference type="GO" id="GO:0008173">
    <property type="term" value="F:RNA methyltransferase activity"/>
    <property type="evidence" value="ECO:0007669"/>
    <property type="project" value="InterPro"/>
</dbReference>
<evidence type="ECO:0000256" key="1">
    <source>
        <dbReference type="ARBA" id="ARBA00007228"/>
    </source>
</evidence>
<comment type="similarity">
    <text evidence="1">Belongs to the class IV-like SAM-binding methyltransferase superfamily. RNA methyltransferase TrmH family.</text>
</comment>
<dbReference type="NCBIfam" id="TIGR00186">
    <property type="entry name" value="rRNA_methyl_3"/>
    <property type="match status" value="1"/>
</dbReference>
<dbReference type="InterPro" id="IPR029028">
    <property type="entry name" value="Alpha/beta_knot_MTases"/>
</dbReference>
<evidence type="ECO:0000259" key="4">
    <source>
        <dbReference type="SMART" id="SM00967"/>
    </source>
</evidence>
<evidence type="ECO:0000313" key="6">
    <source>
        <dbReference type="Proteomes" id="UP000199387"/>
    </source>
</evidence>
<name>A0A1G6PBS5_9BACL</name>
<dbReference type="EMBL" id="FMZA01000016">
    <property type="protein sequence ID" value="SDC77692.1"/>
    <property type="molecule type" value="Genomic_DNA"/>
</dbReference>
<dbReference type="SUPFAM" id="SSF55315">
    <property type="entry name" value="L30e-like"/>
    <property type="match status" value="1"/>
</dbReference>
<dbReference type="CDD" id="cd18103">
    <property type="entry name" value="SpoU-like_RlmB"/>
    <property type="match status" value="1"/>
</dbReference>
<dbReference type="STRING" id="1236220.SAMN04488112_11638"/>